<protein>
    <recommendedName>
        <fullName evidence="4">CENP-V/GFA domain-containing protein</fullName>
    </recommendedName>
</protein>
<evidence type="ECO:0000313" key="5">
    <source>
        <dbReference type="EMBL" id="KWA52207.1"/>
    </source>
</evidence>
<keyword evidence="8" id="KW-1185">Reference proteome</keyword>
<dbReference type="InterPro" id="IPR006913">
    <property type="entry name" value="CENP-V/GFA"/>
</dbReference>
<dbReference type="GeneID" id="93057521"/>
<dbReference type="Proteomes" id="UP000068603">
    <property type="component" value="Unassembled WGS sequence"/>
</dbReference>
<sequence>MITSGSCHCGNLSFALDWREAAPRIAARSCTCSFCRKHGGTWTSCPSGALEITVKDPARVGTYAFGTGTAQFHVCATCGVVPVVTSEVDGRLYGVVNVNAFDGVDASLIDPPTAGSFDGESTDERLARRKRNWIPDVVFRHVSSA</sequence>
<comment type="caution">
    <text evidence="5">The sequence shown here is derived from an EMBL/GenBank/DDBJ whole genome shotgun (WGS) entry which is preliminary data.</text>
</comment>
<dbReference type="InterPro" id="IPR011057">
    <property type="entry name" value="Mss4-like_sf"/>
</dbReference>
<reference evidence="5 7" key="1">
    <citation type="submission" date="2015-11" db="EMBL/GenBank/DDBJ databases">
        <title>Expanding the genomic diversity of Burkholderia species for the development of highly accurate diagnostics.</title>
        <authorList>
            <person name="Sahl J."/>
            <person name="Keim P."/>
            <person name="Wagner D."/>
        </authorList>
    </citation>
    <scope>NUCLEOTIDE SEQUENCE [LARGE SCALE GENOMIC DNA]</scope>
    <source>
        <strain evidence="5 7">MSMB1960WGS</strain>
    </source>
</reference>
<evidence type="ECO:0000259" key="4">
    <source>
        <dbReference type="PROSITE" id="PS51891"/>
    </source>
</evidence>
<dbReference type="PANTHER" id="PTHR28620:SF1">
    <property type="entry name" value="CENP-V_GFA DOMAIN-CONTAINING PROTEIN"/>
    <property type="match status" value="1"/>
</dbReference>
<dbReference type="InterPro" id="IPR052355">
    <property type="entry name" value="CENP-V-like"/>
</dbReference>
<dbReference type="Proteomes" id="UP000281098">
    <property type="component" value="Unassembled WGS sequence"/>
</dbReference>
<organism evidence="5">
    <name type="scientific">Burkholderia stagnalis</name>
    <dbReference type="NCBI Taxonomy" id="1503054"/>
    <lineage>
        <taxon>Bacteria</taxon>
        <taxon>Pseudomonadati</taxon>
        <taxon>Pseudomonadota</taxon>
        <taxon>Betaproteobacteria</taxon>
        <taxon>Burkholderiales</taxon>
        <taxon>Burkholderiaceae</taxon>
        <taxon>Burkholderia</taxon>
        <taxon>Burkholderia cepacia complex</taxon>
    </lineage>
</organism>
<evidence type="ECO:0000256" key="1">
    <source>
        <dbReference type="ARBA" id="ARBA00005495"/>
    </source>
</evidence>
<reference evidence="6 8" key="2">
    <citation type="submission" date="2018-08" db="EMBL/GenBank/DDBJ databases">
        <title>Comparative analysis of Burkholderia isolates from Puerto Rico.</title>
        <authorList>
            <person name="Hall C."/>
            <person name="Sahl J."/>
            <person name="Wagner D."/>
        </authorList>
    </citation>
    <scope>NUCLEOTIDE SEQUENCE [LARGE SCALE GENOMIC DNA]</scope>
    <source>
        <strain evidence="6 8">Bp8966</strain>
    </source>
</reference>
<evidence type="ECO:0000313" key="7">
    <source>
        <dbReference type="Proteomes" id="UP000068603"/>
    </source>
</evidence>
<keyword evidence="2" id="KW-0479">Metal-binding</keyword>
<proteinExistence type="inferred from homology"/>
<dbReference type="GO" id="GO:0046872">
    <property type="term" value="F:metal ion binding"/>
    <property type="evidence" value="ECO:0007669"/>
    <property type="project" value="UniProtKB-KW"/>
</dbReference>
<feature type="domain" description="CENP-V/GFA" evidence="4">
    <location>
        <begin position="3"/>
        <end position="123"/>
    </location>
</feature>
<dbReference type="STRING" id="1503054.WT74_32120"/>
<gene>
    <name evidence="6" type="ORF">DF017_26250</name>
    <name evidence="5" type="ORF">WT44_31495</name>
</gene>
<name>A0A108B8P5_9BURK</name>
<comment type="similarity">
    <text evidence="1">Belongs to the Gfa family.</text>
</comment>
<evidence type="ECO:0000256" key="3">
    <source>
        <dbReference type="ARBA" id="ARBA00022833"/>
    </source>
</evidence>
<dbReference type="PROSITE" id="PS51891">
    <property type="entry name" value="CENP_V_GFA"/>
    <property type="match status" value="1"/>
</dbReference>
<dbReference type="SUPFAM" id="SSF51316">
    <property type="entry name" value="Mss4-like"/>
    <property type="match status" value="1"/>
</dbReference>
<dbReference type="GO" id="GO:0016846">
    <property type="term" value="F:carbon-sulfur lyase activity"/>
    <property type="evidence" value="ECO:0007669"/>
    <property type="project" value="InterPro"/>
</dbReference>
<dbReference type="EMBL" id="QTPM01000041">
    <property type="protein sequence ID" value="RQY86884.1"/>
    <property type="molecule type" value="Genomic_DNA"/>
</dbReference>
<evidence type="ECO:0000256" key="2">
    <source>
        <dbReference type="ARBA" id="ARBA00022723"/>
    </source>
</evidence>
<dbReference type="Gene3D" id="2.170.150.70">
    <property type="match status" value="1"/>
</dbReference>
<dbReference type="Pfam" id="PF04828">
    <property type="entry name" value="GFA"/>
    <property type="match status" value="1"/>
</dbReference>
<dbReference type="EMBL" id="LPHB01000093">
    <property type="protein sequence ID" value="KWA52207.1"/>
    <property type="molecule type" value="Genomic_DNA"/>
</dbReference>
<evidence type="ECO:0000313" key="6">
    <source>
        <dbReference type="EMBL" id="RQY86884.1"/>
    </source>
</evidence>
<evidence type="ECO:0000313" key="8">
    <source>
        <dbReference type="Proteomes" id="UP000281098"/>
    </source>
</evidence>
<keyword evidence="3" id="KW-0862">Zinc</keyword>
<dbReference type="PANTHER" id="PTHR28620">
    <property type="entry name" value="CENTROMERE PROTEIN V"/>
    <property type="match status" value="1"/>
</dbReference>
<dbReference type="AlphaFoldDB" id="A0A108B8P5"/>
<dbReference type="KEGG" id="bstg:WT74_32120"/>
<dbReference type="RefSeq" id="WP_059565139.1">
    <property type="nucleotide sequence ID" value="NZ_CP013461.1"/>
</dbReference>
<accession>A0A108B8P5</accession>